<feature type="transmembrane region" description="Helical" evidence="2">
    <location>
        <begin position="181"/>
        <end position="201"/>
    </location>
</feature>
<evidence type="ECO:0000313" key="3">
    <source>
        <dbReference type="EMBL" id="MDT6985871.1"/>
    </source>
</evidence>
<feature type="transmembrane region" description="Helical" evidence="2">
    <location>
        <begin position="259"/>
        <end position="277"/>
    </location>
</feature>
<keyword evidence="2" id="KW-1133">Transmembrane helix</keyword>
<sequence length="311" mass="32548">MGSWSGTRDSVAAACVALACLLVPLAVLAGWAAYDLADTGRYVRTVAPLAGDPAVQEAVADAVGDEVVRELEARTEGGSAVGPFVRDALESFTRTDAFRTAWEAGNRTVHDAVLHALRDTDAPSTGPVTVDLAPVTAQVKQRLEADHMPYAHHIPVEHTALPVVPAEEVAGLRRGYRLLDAAALLLPLTAVALAVTGVTVAASRRRTLTAAGLGVALGGALLALAVVLGRRLTLADLPDTVHRPAAAAVYDALTATLHTASWVLLAVGATVALTVWLTGRPVLRRRRPGPAPITYSTTTPARTRTRTRTRT</sequence>
<evidence type="ECO:0000256" key="2">
    <source>
        <dbReference type="SAM" id="Phobius"/>
    </source>
</evidence>
<evidence type="ECO:0000313" key="4">
    <source>
        <dbReference type="Proteomes" id="UP001249760"/>
    </source>
</evidence>
<dbReference type="Proteomes" id="UP001249760">
    <property type="component" value="Unassembled WGS sequence"/>
</dbReference>
<organism evidence="3 4">
    <name type="scientific">Streptomyces lusitanus</name>
    <dbReference type="NCBI Taxonomy" id="68232"/>
    <lineage>
        <taxon>Bacteria</taxon>
        <taxon>Bacillati</taxon>
        <taxon>Actinomycetota</taxon>
        <taxon>Actinomycetes</taxon>
        <taxon>Kitasatosporales</taxon>
        <taxon>Streptomycetaceae</taxon>
        <taxon>Streptomyces</taxon>
    </lineage>
</organism>
<dbReference type="EMBL" id="JASKMA010000014">
    <property type="protein sequence ID" value="MDT6985871.1"/>
    <property type="molecule type" value="Genomic_DNA"/>
</dbReference>
<feature type="region of interest" description="Disordered" evidence="1">
    <location>
        <begin position="287"/>
        <end position="311"/>
    </location>
</feature>
<feature type="transmembrane region" description="Helical" evidence="2">
    <location>
        <begin position="208"/>
        <end position="228"/>
    </location>
</feature>
<evidence type="ECO:0008006" key="5">
    <source>
        <dbReference type="Google" id="ProtNLM"/>
    </source>
</evidence>
<reference evidence="3 4" key="1">
    <citation type="submission" date="2023-05" db="EMBL/GenBank/DDBJ databases">
        <title>Streptomyces fuscus sp. nov., a brown-black pigment producing actinomyces isolated from dry sand of Sea duck farm.</title>
        <authorList>
            <person name="Xie J."/>
            <person name="Shen N."/>
        </authorList>
    </citation>
    <scope>NUCLEOTIDE SEQUENCE [LARGE SCALE GENOMIC DNA]</scope>
    <source>
        <strain evidence="3 4">CGMCC 4.1745</strain>
    </source>
</reference>
<proteinExistence type="predicted"/>
<feature type="transmembrane region" description="Helical" evidence="2">
    <location>
        <begin position="12"/>
        <end position="34"/>
    </location>
</feature>
<dbReference type="RefSeq" id="WP_394313970.1">
    <property type="nucleotide sequence ID" value="NZ_JASKMA010000014.1"/>
</dbReference>
<name>A0ABU3JV91_9ACTN</name>
<protein>
    <recommendedName>
        <fullName evidence="5">Integral membrane protein</fullName>
    </recommendedName>
</protein>
<accession>A0ABU3JV91</accession>
<gene>
    <name evidence="3" type="ORF">QNO04_20660</name>
</gene>
<comment type="caution">
    <text evidence="3">The sequence shown here is derived from an EMBL/GenBank/DDBJ whole genome shotgun (WGS) entry which is preliminary data.</text>
</comment>
<evidence type="ECO:0000256" key="1">
    <source>
        <dbReference type="SAM" id="MobiDB-lite"/>
    </source>
</evidence>
<keyword evidence="4" id="KW-1185">Reference proteome</keyword>
<keyword evidence="2" id="KW-0472">Membrane</keyword>
<keyword evidence="2" id="KW-0812">Transmembrane</keyword>